<protein>
    <submittedName>
        <fullName evidence="5">BPI fold-containing family B member 2</fullName>
    </submittedName>
</protein>
<organism evidence="4 5">
    <name type="scientific">Dipodomys ordii</name>
    <name type="common">Ord's kangaroo rat</name>
    <dbReference type="NCBI Taxonomy" id="10020"/>
    <lineage>
        <taxon>Eukaryota</taxon>
        <taxon>Metazoa</taxon>
        <taxon>Chordata</taxon>
        <taxon>Craniata</taxon>
        <taxon>Vertebrata</taxon>
        <taxon>Euteleostomi</taxon>
        <taxon>Mammalia</taxon>
        <taxon>Eutheria</taxon>
        <taxon>Euarchontoglires</taxon>
        <taxon>Glires</taxon>
        <taxon>Rodentia</taxon>
        <taxon>Castorimorpha</taxon>
        <taxon>Heteromyidae</taxon>
        <taxon>Dipodomyinae</taxon>
        <taxon>Dipodomys</taxon>
    </lineage>
</organism>
<dbReference type="InterPro" id="IPR001124">
    <property type="entry name" value="Lipid-bd_serum_glycop_C"/>
</dbReference>
<name>A0A1S3EPJ9_DIPOR</name>
<dbReference type="GeneID" id="105981622"/>
<dbReference type="Gene3D" id="3.15.10.10">
    <property type="entry name" value="Bactericidal permeability-increasing protein, domain 1"/>
    <property type="match status" value="1"/>
</dbReference>
<dbReference type="InParanoid" id="A0A1S3EPJ9"/>
<evidence type="ECO:0000256" key="2">
    <source>
        <dbReference type="SAM" id="SignalP"/>
    </source>
</evidence>
<dbReference type="FunCoup" id="A0A1S3EPJ9">
    <property type="interactions" value="19"/>
</dbReference>
<keyword evidence="4" id="KW-1185">Reference proteome</keyword>
<dbReference type="STRING" id="10020.ENSDORP00000004041"/>
<feature type="signal peptide" evidence="2">
    <location>
        <begin position="1"/>
        <end position="19"/>
    </location>
</feature>
<dbReference type="SUPFAM" id="SSF55394">
    <property type="entry name" value="Bactericidal permeability-increasing protein, BPI"/>
    <property type="match status" value="2"/>
</dbReference>
<dbReference type="GO" id="GO:0008289">
    <property type="term" value="F:lipid binding"/>
    <property type="evidence" value="ECO:0007669"/>
    <property type="project" value="InterPro"/>
</dbReference>
<gene>
    <name evidence="5" type="primary">Bpifb2</name>
</gene>
<dbReference type="Gene3D" id="3.15.20.10">
    <property type="entry name" value="Bactericidal permeability-increasing protein, domain 2"/>
    <property type="match status" value="1"/>
</dbReference>
<dbReference type="CTD" id="80341"/>
<feature type="domain" description="Lipid-binding serum glycoprotein C-terminal" evidence="3">
    <location>
        <begin position="248"/>
        <end position="451"/>
    </location>
</feature>
<dbReference type="OMA" id="RYSMINA"/>
<reference evidence="5" key="1">
    <citation type="submission" date="2025-08" db="UniProtKB">
        <authorList>
            <consortium name="RefSeq"/>
        </authorList>
    </citation>
    <scope>IDENTIFICATION</scope>
    <source>
        <tissue evidence="5">Kidney</tissue>
    </source>
</reference>
<evidence type="ECO:0000259" key="3">
    <source>
        <dbReference type="SMART" id="SM00329"/>
    </source>
</evidence>
<evidence type="ECO:0000313" key="5">
    <source>
        <dbReference type="RefSeq" id="XP_012866291.1"/>
    </source>
</evidence>
<dbReference type="PANTHER" id="PTHR46019:SF1">
    <property type="entry name" value="BPI FOLD-CONTAINING FAMILY B MEMBER 2"/>
    <property type="match status" value="1"/>
</dbReference>
<keyword evidence="2" id="KW-0732">Signal</keyword>
<dbReference type="AlphaFoldDB" id="A0A1S3EPJ9"/>
<dbReference type="OrthoDB" id="9831346at2759"/>
<dbReference type="Pfam" id="PF01273">
    <property type="entry name" value="LBP_BPI_CETP"/>
    <property type="match status" value="1"/>
</dbReference>
<dbReference type="Proteomes" id="UP000081671">
    <property type="component" value="Unplaced"/>
</dbReference>
<dbReference type="KEGG" id="dord:105981622"/>
<comment type="similarity">
    <text evidence="1">Belongs to the BPI/LBP/Plunc superfamily. BPI/LBP family.</text>
</comment>
<dbReference type="PANTHER" id="PTHR46019">
    <property type="entry name" value="BPI FOLD-CONTAINING FAMILY B MEMBER 4-RELATED"/>
    <property type="match status" value="1"/>
</dbReference>
<evidence type="ECO:0000313" key="4">
    <source>
        <dbReference type="Proteomes" id="UP000081671"/>
    </source>
</evidence>
<dbReference type="InterPro" id="IPR017943">
    <property type="entry name" value="Bactericidal_perm-incr_a/b_dom"/>
</dbReference>
<dbReference type="Pfam" id="PF02886">
    <property type="entry name" value="LBP_BPI_CETP_C"/>
    <property type="match status" value="1"/>
</dbReference>
<dbReference type="InterPro" id="IPR051660">
    <property type="entry name" value="BPI_fold-BPI/LBP"/>
</dbReference>
<dbReference type="SMART" id="SM00329">
    <property type="entry name" value="BPI2"/>
    <property type="match status" value="1"/>
</dbReference>
<dbReference type="InterPro" id="IPR017942">
    <property type="entry name" value="Lipid-bd_serum_glycop_N"/>
</dbReference>
<accession>A0A1S3EPJ9</accession>
<dbReference type="RefSeq" id="XP_012866291.1">
    <property type="nucleotide sequence ID" value="XM_013010837.1"/>
</dbReference>
<proteinExistence type="inferred from homology"/>
<feature type="chain" id="PRO_5010373407" evidence="2">
    <location>
        <begin position="20"/>
        <end position="457"/>
    </location>
</feature>
<sequence length="457" mass="48919">MFGSQGLGLLLALLPMVHTTLPDAMVRLNKAALSYVSDIGKAPLERALQVPVPNFLDRSGKELQPISIQIPEIHVSGLHLKFMAGFGVHVSAMANFNIQILRVPEPLEMLLPVVLLADVRVAQASIGTPEVGVSSCFSLFSPASVLAGRNSSSPALLVLVQKHIQAALRNKLCLCISSLVQELNVHLGTLIGLNPVGPESQIRYSMANVPIITSDSISLEVKAVLFLLGKPMAPPLDAASFLLPWPMDTTGAMATVTLSQKLFDYALLLMQKAGTLNLDITGQLSSEDNLLSTSTLGQLIPEVAHLFPQPKPLVLKVQLGAKPMLTLHTNNATLRLQPLVDVLATSSNSAFQSLFSLDVVVNLKIQFSVSEMKLRGTASMLGDVQISVAASNVGSIEMDQIHTLMCTVFEKPLLYHLNAILGIGVGLPSMVDLHYASPEVSVHEGYVVISSGLSYQH</sequence>
<evidence type="ECO:0000256" key="1">
    <source>
        <dbReference type="ARBA" id="ARBA00007292"/>
    </source>
</evidence>